<dbReference type="EMBL" id="MGFH01000179">
    <property type="protein sequence ID" value="OGM03297.1"/>
    <property type="molecule type" value="Genomic_DNA"/>
</dbReference>
<reference evidence="2 3" key="1">
    <citation type="journal article" date="2016" name="Nat. Commun.">
        <title>Thousands of microbial genomes shed light on interconnected biogeochemical processes in an aquifer system.</title>
        <authorList>
            <person name="Anantharaman K."/>
            <person name="Brown C.T."/>
            <person name="Hug L.A."/>
            <person name="Sharon I."/>
            <person name="Castelle C.J."/>
            <person name="Probst A.J."/>
            <person name="Thomas B.C."/>
            <person name="Singh A."/>
            <person name="Wilkins M.J."/>
            <person name="Karaoz U."/>
            <person name="Brodie E.L."/>
            <person name="Williams K.H."/>
            <person name="Hubbard S.S."/>
            <person name="Banfield J.F."/>
        </authorList>
    </citation>
    <scope>NUCLEOTIDE SEQUENCE [LARGE SCALE GENOMIC DNA]</scope>
</reference>
<evidence type="ECO:0000313" key="3">
    <source>
        <dbReference type="Proteomes" id="UP000178735"/>
    </source>
</evidence>
<comment type="caution">
    <text evidence="2">The sequence shown here is derived from an EMBL/GenBank/DDBJ whole genome shotgun (WGS) entry which is preliminary data.</text>
</comment>
<dbReference type="Proteomes" id="UP000178735">
    <property type="component" value="Unassembled WGS sequence"/>
</dbReference>
<name>A0A1F7WL79_9BACT</name>
<sequence length="529" mass="60383">MKFMKQISNTRLFFISLLIFTVSAFSPAEAAKPTTYLAPAYQNINSSVEKSIIPVGFLINELKTSENKLVEVSNEFDQIETRSKKAFLSVPVDAEKYKISELVSYMKNSEVVADSVKLRHIARMKKLDIIMKSGNDGYAGYFKKFVMTPILICTFGQGGCAMSHFPSYMGYKTDIQYFFNSYIKITDGIAKVSDRIKNDTLCLGFAHENAHAIMLDMYLKDWRVVLKSVSTNGHDGPVVSDRNMAYTEGWAEAFEAVYGQMNPLLIKESEREKYGIAEFQFTRQDPVRRNRYIWQNYKGKKSGILKNGLQIISTEGAIAATFFDIMTSRKISDPFIKAVTVMYNHKPADFIEFLNCWIKEFSGDKQVLYRIFLEETRYVTMSNEARKLYYDYYQAGVKFKQGKIDKQTSEIARGKWIAYKEELFKKAMSGARIDSNVGPDLWLALKLPAKDGKEDIDENINMSLFEPKEWVIRIFNNAGITEKELLDFIKAREAMGVMPYKTPVEALNAAFGAEKAQAFISKYKAADLK</sequence>
<gene>
    <name evidence="2" type="ORF">A2008_05580</name>
</gene>
<feature type="chain" id="PRO_5009533475" description="Peptidase M60 domain-containing protein" evidence="1">
    <location>
        <begin position="31"/>
        <end position="529"/>
    </location>
</feature>
<dbReference type="AlphaFoldDB" id="A0A1F7WL79"/>
<evidence type="ECO:0008006" key="4">
    <source>
        <dbReference type="Google" id="ProtNLM"/>
    </source>
</evidence>
<feature type="signal peptide" evidence="1">
    <location>
        <begin position="1"/>
        <end position="30"/>
    </location>
</feature>
<evidence type="ECO:0000256" key="1">
    <source>
        <dbReference type="SAM" id="SignalP"/>
    </source>
</evidence>
<keyword evidence="1" id="KW-0732">Signal</keyword>
<accession>A0A1F7WL79</accession>
<evidence type="ECO:0000313" key="2">
    <source>
        <dbReference type="EMBL" id="OGM03297.1"/>
    </source>
</evidence>
<organism evidence="2 3">
    <name type="scientific">Candidatus Wallbacteria bacterium GWC2_49_35</name>
    <dbReference type="NCBI Taxonomy" id="1817813"/>
    <lineage>
        <taxon>Bacteria</taxon>
        <taxon>Candidatus Walliibacteriota</taxon>
    </lineage>
</organism>
<proteinExistence type="predicted"/>
<protein>
    <recommendedName>
        <fullName evidence="4">Peptidase M60 domain-containing protein</fullName>
    </recommendedName>
</protein>